<evidence type="ECO:0000256" key="2">
    <source>
        <dbReference type="ARBA" id="ARBA00006333"/>
    </source>
</evidence>
<evidence type="ECO:0000256" key="3">
    <source>
        <dbReference type="ARBA" id="ARBA00022723"/>
    </source>
</evidence>
<dbReference type="GO" id="GO:0046872">
    <property type="term" value="F:metal ion binding"/>
    <property type="evidence" value="ECO:0007669"/>
    <property type="project" value="UniProtKB-KW"/>
</dbReference>
<keyword evidence="4 6" id="KW-0460">Magnesium</keyword>
<evidence type="ECO:0000313" key="7">
    <source>
        <dbReference type="EMBL" id="KZT34964.1"/>
    </source>
</evidence>
<dbReference type="Pfam" id="PF19086">
    <property type="entry name" value="Terpene_syn_C_2"/>
    <property type="match status" value="1"/>
</dbReference>
<sequence>MTSSSFPTIRLPNMLDNWPWPRTLHSQYESLRADSAAWLSQYKSESLGVQKVFAGGNSESLLASLVWPDVDYESLRAGCDLISSVIITDDCLDVETGSSAEAIIDAILHAFHHPEAPTPPSAPIAAEITRQAWTRAMKLGSPSQRRRFIQKYGDFLRAITKEAEDRDTEYVRDIEEYMQVRRDTIASRPAFWVVECLSGIPEHIADHPSILKLSEYATELIIITNDVVSYNKEQAQGSIHNLVAIAMLSLNLTVQEAMDWTGALFESIVQKFIAALNEVPSWGPNIDSKVAVYIDGLGNWVRGHEVWSFECLRYFGKKGKEIRTSRLVTLLPPRSVTGRADAQVPPPLVTRPPAATVC</sequence>
<dbReference type="SUPFAM" id="SSF48576">
    <property type="entry name" value="Terpenoid synthases"/>
    <property type="match status" value="1"/>
</dbReference>
<dbReference type="SFLD" id="SFLDG01020">
    <property type="entry name" value="Terpene_Cyclase_Like_2"/>
    <property type="match status" value="1"/>
</dbReference>
<dbReference type="EC" id="4.2.3.-" evidence="6"/>
<protein>
    <recommendedName>
        <fullName evidence="6">Terpene synthase</fullName>
        <ecNumber evidence="6">4.2.3.-</ecNumber>
    </recommendedName>
</protein>
<evidence type="ECO:0000313" key="8">
    <source>
        <dbReference type="Proteomes" id="UP000076798"/>
    </source>
</evidence>
<gene>
    <name evidence="7" type="ORF">SISSUDRAFT_1052084</name>
</gene>
<dbReference type="PANTHER" id="PTHR35201:SF4">
    <property type="entry name" value="BETA-PINACENE SYNTHASE-RELATED"/>
    <property type="match status" value="1"/>
</dbReference>
<reference evidence="7 8" key="1">
    <citation type="journal article" date="2016" name="Mol. Biol. Evol.">
        <title>Comparative Genomics of Early-Diverging Mushroom-Forming Fungi Provides Insights into the Origins of Lignocellulose Decay Capabilities.</title>
        <authorList>
            <person name="Nagy L.G."/>
            <person name="Riley R."/>
            <person name="Tritt A."/>
            <person name="Adam C."/>
            <person name="Daum C."/>
            <person name="Floudas D."/>
            <person name="Sun H."/>
            <person name="Yadav J.S."/>
            <person name="Pangilinan J."/>
            <person name="Larsson K.H."/>
            <person name="Matsuura K."/>
            <person name="Barry K."/>
            <person name="Labutti K."/>
            <person name="Kuo R."/>
            <person name="Ohm R.A."/>
            <person name="Bhattacharya S.S."/>
            <person name="Shirouzu T."/>
            <person name="Yoshinaga Y."/>
            <person name="Martin F.M."/>
            <person name="Grigoriev I.V."/>
            <person name="Hibbett D.S."/>
        </authorList>
    </citation>
    <scope>NUCLEOTIDE SEQUENCE [LARGE SCALE GENOMIC DNA]</scope>
    <source>
        <strain evidence="7 8">HHB10207 ss-3</strain>
    </source>
</reference>
<keyword evidence="5 6" id="KW-0456">Lyase</keyword>
<dbReference type="PANTHER" id="PTHR35201">
    <property type="entry name" value="TERPENE SYNTHASE"/>
    <property type="match status" value="1"/>
</dbReference>
<proteinExistence type="inferred from homology"/>
<comment type="cofactor">
    <cofactor evidence="1 6">
        <name>Mg(2+)</name>
        <dbReference type="ChEBI" id="CHEBI:18420"/>
    </cofactor>
</comment>
<evidence type="ECO:0000256" key="1">
    <source>
        <dbReference type="ARBA" id="ARBA00001946"/>
    </source>
</evidence>
<dbReference type="SFLD" id="SFLDS00005">
    <property type="entry name" value="Isoprenoid_Synthase_Type_I"/>
    <property type="match status" value="1"/>
</dbReference>
<evidence type="ECO:0000256" key="5">
    <source>
        <dbReference type="ARBA" id="ARBA00023239"/>
    </source>
</evidence>
<organism evidence="7 8">
    <name type="scientific">Sistotremastrum suecicum HHB10207 ss-3</name>
    <dbReference type="NCBI Taxonomy" id="1314776"/>
    <lineage>
        <taxon>Eukaryota</taxon>
        <taxon>Fungi</taxon>
        <taxon>Dikarya</taxon>
        <taxon>Basidiomycota</taxon>
        <taxon>Agaricomycotina</taxon>
        <taxon>Agaricomycetes</taxon>
        <taxon>Sistotremastrales</taxon>
        <taxon>Sistotremastraceae</taxon>
        <taxon>Sistotremastrum</taxon>
    </lineage>
</organism>
<dbReference type="GO" id="GO:0010333">
    <property type="term" value="F:terpene synthase activity"/>
    <property type="evidence" value="ECO:0007669"/>
    <property type="project" value="InterPro"/>
</dbReference>
<evidence type="ECO:0000256" key="6">
    <source>
        <dbReference type="RuleBase" id="RU366034"/>
    </source>
</evidence>
<dbReference type="OrthoDB" id="6486656at2759"/>
<dbReference type="InterPro" id="IPR034686">
    <property type="entry name" value="Terpene_cyclase-like_2"/>
</dbReference>
<dbReference type="AlphaFoldDB" id="A0A166A552"/>
<keyword evidence="3 6" id="KW-0479">Metal-binding</keyword>
<comment type="similarity">
    <text evidence="2 6">Belongs to the terpene synthase family.</text>
</comment>
<dbReference type="GO" id="GO:0008299">
    <property type="term" value="P:isoprenoid biosynthetic process"/>
    <property type="evidence" value="ECO:0007669"/>
    <property type="project" value="UniProtKB-ARBA"/>
</dbReference>
<name>A0A166A552_9AGAM</name>
<keyword evidence="8" id="KW-1185">Reference proteome</keyword>
<accession>A0A166A552</accession>
<dbReference type="Proteomes" id="UP000076798">
    <property type="component" value="Unassembled WGS sequence"/>
</dbReference>
<dbReference type="Gene3D" id="1.10.600.10">
    <property type="entry name" value="Farnesyl Diphosphate Synthase"/>
    <property type="match status" value="1"/>
</dbReference>
<dbReference type="InterPro" id="IPR008949">
    <property type="entry name" value="Isoprenoid_synthase_dom_sf"/>
</dbReference>
<dbReference type="EMBL" id="KV428158">
    <property type="protein sequence ID" value="KZT34964.1"/>
    <property type="molecule type" value="Genomic_DNA"/>
</dbReference>
<evidence type="ECO:0000256" key="4">
    <source>
        <dbReference type="ARBA" id="ARBA00022842"/>
    </source>
</evidence>
<dbReference type="STRING" id="1314776.A0A166A552"/>